<dbReference type="VEuPathDB" id="VectorBase:ISCI014753"/>
<organism evidence="8">
    <name type="scientific">Ixodes scapularis</name>
    <name type="common">Black-legged tick</name>
    <name type="synonym">Deer tick</name>
    <dbReference type="NCBI Taxonomy" id="6945"/>
    <lineage>
        <taxon>Eukaryota</taxon>
        <taxon>Metazoa</taxon>
        <taxon>Ecdysozoa</taxon>
        <taxon>Arthropoda</taxon>
        <taxon>Chelicerata</taxon>
        <taxon>Arachnida</taxon>
        <taxon>Acari</taxon>
        <taxon>Parasitiformes</taxon>
        <taxon>Ixodida</taxon>
        <taxon>Ixodoidea</taxon>
        <taxon>Ixodidae</taxon>
        <taxon>Ixodinae</taxon>
        <taxon>Ixodes</taxon>
    </lineage>
</organism>
<reference evidence="8" key="1">
    <citation type="journal article" date="2000" name="Am. J. Trop. Med. Hyg.">
        <title>SALP16, a gene induced in Ixodes scapularis salivary glands during tick feeding.</title>
        <authorList>
            <person name="Das S."/>
            <person name="Marcantonio N."/>
            <person name="Deponte K."/>
            <person name="Telford S.R. 3rd"/>
            <person name="Anderson J.F."/>
            <person name="Kantor F.S."/>
            <person name="Fikrig E."/>
        </authorList>
    </citation>
    <scope>NUCLEOTIDE SEQUENCE</scope>
    <source>
        <tissue evidence="8">Salivary gland</tissue>
    </source>
</reference>
<comment type="similarity">
    <text evidence="5">Belongs to the salp15 family.</text>
</comment>
<evidence type="ECO:0000256" key="5">
    <source>
        <dbReference type="ARBA" id="ARBA00034321"/>
    </source>
</evidence>
<feature type="chain" id="PRO_5004330615" evidence="7">
    <location>
        <begin position="19"/>
        <end position="152"/>
    </location>
</feature>
<evidence type="ECO:0000256" key="1">
    <source>
        <dbReference type="ARBA" id="ARBA00004613"/>
    </source>
</evidence>
<feature type="region of interest" description="Disordered" evidence="6">
    <location>
        <begin position="24"/>
        <end position="69"/>
    </location>
</feature>
<sequence>MFKLKFFILFALAGLCFGDTSPSETGASSSDGEAGSEPAGSETVDQTSEGKDGSGDIQKSKSIGDHLPDFIGTNQDKVSYLNRLLSVCNKKHNLRKINKVNITFELCTFVCLSESVTGTNQEERIPTDLVCNSNKDKCPKEGSCPTPPLPSC</sequence>
<accession>Q9GR10</accession>
<evidence type="ECO:0000256" key="4">
    <source>
        <dbReference type="ARBA" id="ARBA00023180"/>
    </source>
</evidence>
<dbReference type="VEuPathDB" id="VectorBase:ISCW014753"/>
<feature type="signal peptide" evidence="7">
    <location>
        <begin position="1"/>
        <end position="18"/>
    </location>
</feature>
<dbReference type="GO" id="GO:0005576">
    <property type="term" value="C:extracellular region"/>
    <property type="evidence" value="ECO:0007669"/>
    <property type="project" value="UniProtKB-SubCell"/>
</dbReference>
<dbReference type="Pfam" id="PF12115">
    <property type="entry name" value="Salp15"/>
    <property type="match status" value="1"/>
</dbReference>
<dbReference type="AlphaFoldDB" id="Q9GR10"/>
<comment type="subcellular location">
    <subcellularLocation>
        <location evidence="1">Secreted</location>
    </subcellularLocation>
</comment>
<evidence type="ECO:0000256" key="6">
    <source>
        <dbReference type="SAM" id="MobiDB-lite"/>
    </source>
</evidence>
<keyword evidence="3 7" id="KW-0732">Signal</keyword>
<dbReference type="EMBL" id="AF061845">
    <property type="protein sequence ID" value="AAG43147.1"/>
    <property type="molecule type" value="mRNA"/>
</dbReference>
<keyword evidence="4" id="KW-0325">Glycoprotein</keyword>
<keyword evidence="2" id="KW-0964">Secreted</keyword>
<evidence type="ECO:0000256" key="3">
    <source>
        <dbReference type="ARBA" id="ARBA00022729"/>
    </source>
</evidence>
<gene>
    <name evidence="8" type="primary">salp16</name>
</gene>
<evidence type="ECO:0000256" key="7">
    <source>
        <dbReference type="SAM" id="SignalP"/>
    </source>
</evidence>
<name>Q9GR10_IXOSC</name>
<dbReference type="VEuPathDB" id="VectorBase:ISCP_006074"/>
<protein>
    <submittedName>
        <fullName evidence="8">Salivary gland 16 kD protein</fullName>
    </submittedName>
</protein>
<evidence type="ECO:0000313" key="8">
    <source>
        <dbReference type="EMBL" id="AAG43147.1"/>
    </source>
</evidence>
<proteinExistence type="evidence at transcript level"/>
<evidence type="ECO:0000256" key="2">
    <source>
        <dbReference type="ARBA" id="ARBA00022525"/>
    </source>
</evidence>
<dbReference type="InterPro" id="IPR021971">
    <property type="entry name" value="Salp15"/>
</dbReference>
<feature type="compositionally biased region" description="Low complexity" evidence="6">
    <location>
        <begin position="24"/>
        <end position="42"/>
    </location>
</feature>
<feature type="compositionally biased region" description="Basic and acidic residues" evidence="6">
    <location>
        <begin position="48"/>
        <end position="68"/>
    </location>
</feature>